<name>A0A5N6R775_9ROSI</name>
<keyword evidence="10" id="KW-0862">Zinc</keyword>
<keyword evidence="6 15" id="KW-0812">Transmembrane</keyword>
<dbReference type="Pfam" id="PF13639">
    <property type="entry name" value="zf-RING_2"/>
    <property type="match status" value="1"/>
</dbReference>
<evidence type="ECO:0000256" key="1">
    <source>
        <dbReference type="ARBA" id="ARBA00000900"/>
    </source>
</evidence>
<dbReference type="OrthoDB" id="9984778at2759"/>
<evidence type="ECO:0000256" key="2">
    <source>
        <dbReference type="ARBA" id="ARBA00004167"/>
    </source>
</evidence>
<dbReference type="GO" id="GO:0008270">
    <property type="term" value="F:zinc ion binding"/>
    <property type="evidence" value="ECO:0007669"/>
    <property type="project" value="UniProtKB-KW"/>
</dbReference>
<evidence type="ECO:0000256" key="13">
    <source>
        <dbReference type="ARBA" id="ARBA00024209"/>
    </source>
</evidence>
<proteinExistence type="inferred from homology"/>
<comment type="subcellular location">
    <subcellularLocation>
        <location evidence="2">Membrane</location>
        <topology evidence="2">Single-pass membrane protein</topology>
    </subcellularLocation>
</comment>
<evidence type="ECO:0000256" key="3">
    <source>
        <dbReference type="ARBA" id="ARBA00004906"/>
    </source>
</evidence>
<dbReference type="EC" id="2.3.2.27" evidence="4"/>
<dbReference type="InterPro" id="IPR044600">
    <property type="entry name" value="ATL1/ATL16-like"/>
</dbReference>
<feature type="domain" description="RING-type" evidence="16">
    <location>
        <begin position="145"/>
        <end position="187"/>
    </location>
</feature>
<evidence type="ECO:0000256" key="9">
    <source>
        <dbReference type="ARBA" id="ARBA00022786"/>
    </source>
</evidence>
<comment type="catalytic activity">
    <reaction evidence="1">
        <text>S-ubiquitinyl-[E2 ubiquitin-conjugating enzyme]-L-cysteine + [acceptor protein]-L-lysine = [E2 ubiquitin-conjugating enzyme]-L-cysteine + N(6)-ubiquitinyl-[acceptor protein]-L-lysine.</text>
        <dbReference type="EC" id="2.3.2.27"/>
    </reaction>
</comment>
<evidence type="ECO:0000256" key="15">
    <source>
        <dbReference type="SAM" id="Phobius"/>
    </source>
</evidence>
<sequence>MATLGNPKAWIPYINSKDCSQGFCSPNCPQWCYIIFPPPPPFEFPEDNSSTPNFSPLVIAIIGILASAFLLISYYTLISKYCGKVDSATREDHDDSIEEELEENHNPSLHEPWNVATTGLDEALIKSITVCKYKKEEGLVEGIDCSVCLSEFQEDESLRLLPKCSHAFHLPCIDRWLKFHSNCPLCRANIVSFNTAPLPLPAPVTETPSSNDTLPAATQQANENEGLAQDIESCVREEEMMHGDVFPKTPLRAFSDLGNSEERDTIIEIRDIAGLQHVRRSFSMDLSCQSRLSVADILYMNQDEDVQVVECPGDVGSSKQVAGEAGKCSHKNRALHCAMSPIAMKRSFSSGRVFLARHGRRRNTTIPV</sequence>
<dbReference type="GO" id="GO:0016020">
    <property type="term" value="C:membrane"/>
    <property type="evidence" value="ECO:0007669"/>
    <property type="project" value="UniProtKB-SubCell"/>
</dbReference>
<accession>A0A5N6R775</accession>
<dbReference type="FunFam" id="3.30.40.10:FF:000233">
    <property type="entry name" value="RING-H2 finger protein ATL54"/>
    <property type="match status" value="1"/>
</dbReference>
<protein>
    <recommendedName>
        <fullName evidence="4">RING-type E3 ubiquitin transferase</fullName>
        <ecNumber evidence="4">2.3.2.27</ecNumber>
    </recommendedName>
</protein>
<comment type="pathway">
    <text evidence="3">Protein modification; protein ubiquitination.</text>
</comment>
<dbReference type="SUPFAM" id="SSF57850">
    <property type="entry name" value="RING/U-box"/>
    <property type="match status" value="1"/>
</dbReference>
<keyword evidence="7" id="KW-0479">Metal-binding</keyword>
<evidence type="ECO:0000256" key="7">
    <source>
        <dbReference type="ARBA" id="ARBA00022723"/>
    </source>
</evidence>
<evidence type="ECO:0000256" key="10">
    <source>
        <dbReference type="ARBA" id="ARBA00022833"/>
    </source>
</evidence>
<dbReference type="PANTHER" id="PTHR46913">
    <property type="entry name" value="RING-H2 FINGER PROTEIN ATL16"/>
    <property type="match status" value="1"/>
</dbReference>
<organism evidence="17 18">
    <name type="scientific">Carpinus fangiana</name>
    <dbReference type="NCBI Taxonomy" id="176857"/>
    <lineage>
        <taxon>Eukaryota</taxon>
        <taxon>Viridiplantae</taxon>
        <taxon>Streptophyta</taxon>
        <taxon>Embryophyta</taxon>
        <taxon>Tracheophyta</taxon>
        <taxon>Spermatophyta</taxon>
        <taxon>Magnoliopsida</taxon>
        <taxon>eudicotyledons</taxon>
        <taxon>Gunneridae</taxon>
        <taxon>Pentapetalae</taxon>
        <taxon>rosids</taxon>
        <taxon>fabids</taxon>
        <taxon>Fagales</taxon>
        <taxon>Betulaceae</taxon>
        <taxon>Carpinus</taxon>
    </lineage>
</organism>
<keyword evidence="18" id="KW-1185">Reference proteome</keyword>
<reference evidence="17 18" key="1">
    <citation type="submission" date="2019-06" db="EMBL/GenBank/DDBJ databases">
        <title>A chromosomal-level reference genome of Carpinus fangiana (Coryloideae, Betulaceae).</title>
        <authorList>
            <person name="Yang X."/>
            <person name="Wang Z."/>
            <person name="Zhang L."/>
            <person name="Hao G."/>
            <person name="Liu J."/>
            <person name="Yang Y."/>
        </authorList>
    </citation>
    <scope>NUCLEOTIDE SEQUENCE [LARGE SCALE GENOMIC DNA]</scope>
    <source>
        <strain evidence="17">Cfa_2016G</strain>
        <tissue evidence="17">Leaf</tissue>
    </source>
</reference>
<dbReference type="UniPathway" id="UPA00143"/>
<keyword evidence="11 15" id="KW-1133">Transmembrane helix</keyword>
<keyword evidence="8 14" id="KW-0863">Zinc-finger</keyword>
<evidence type="ECO:0000259" key="16">
    <source>
        <dbReference type="PROSITE" id="PS50089"/>
    </source>
</evidence>
<keyword evidence="12 15" id="KW-0472">Membrane</keyword>
<evidence type="ECO:0000313" key="17">
    <source>
        <dbReference type="EMBL" id="KAE8055627.1"/>
    </source>
</evidence>
<comment type="similarity">
    <text evidence="13">Belongs to the RING-type zinc finger family. ATL subfamily.</text>
</comment>
<dbReference type="Gene3D" id="3.30.40.10">
    <property type="entry name" value="Zinc/RING finger domain, C3HC4 (zinc finger)"/>
    <property type="match status" value="1"/>
</dbReference>
<evidence type="ECO:0000313" key="18">
    <source>
        <dbReference type="Proteomes" id="UP000327013"/>
    </source>
</evidence>
<evidence type="ECO:0000256" key="12">
    <source>
        <dbReference type="ARBA" id="ARBA00023136"/>
    </source>
</evidence>
<dbReference type="Proteomes" id="UP000327013">
    <property type="component" value="Chromosome 5"/>
</dbReference>
<dbReference type="EMBL" id="CM017325">
    <property type="protein sequence ID" value="KAE8055627.1"/>
    <property type="molecule type" value="Genomic_DNA"/>
</dbReference>
<dbReference type="InterPro" id="IPR001841">
    <property type="entry name" value="Znf_RING"/>
</dbReference>
<gene>
    <name evidence="17" type="ORF">FH972_012455</name>
</gene>
<keyword evidence="5" id="KW-0808">Transferase</keyword>
<evidence type="ECO:0000256" key="8">
    <source>
        <dbReference type="ARBA" id="ARBA00022771"/>
    </source>
</evidence>
<evidence type="ECO:0000256" key="14">
    <source>
        <dbReference type="PROSITE-ProRule" id="PRU00175"/>
    </source>
</evidence>
<evidence type="ECO:0000256" key="4">
    <source>
        <dbReference type="ARBA" id="ARBA00012483"/>
    </source>
</evidence>
<evidence type="ECO:0000256" key="11">
    <source>
        <dbReference type="ARBA" id="ARBA00022989"/>
    </source>
</evidence>
<evidence type="ECO:0000256" key="6">
    <source>
        <dbReference type="ARBA" id="ARBA00022692"/>
    </source>
</evidence>
<keyword evidence="9" id="KW-0833">Ubl conjugation pathway</keyword>
<dbReference type="CDD" id="cd16461">
    <property type="entry name" value="RING-H2_EL5-like"/>
    <property type="match status" value="1"/>
</dbReference>
<dbReference type="GO" id="GO:0016567">
    <property type="term" value="P:protein ubiquitination"/>
    <property type="evidence" value="ECO:0007669"/>
    <property type="project" value="UniProtKB-UniPathway"/>
</dbReference>
<dbReference type="PROSITE" id="PS50089">
    <property type="entry name" value="ZF_RING_2"/>
    <property type="match status" value="1"/>
</dbReference>
<dbReference type="PANTHER" id="PTHR46913:SF22">
    <property type="entry name" value="RING-TYPE E3 UBIQUITIN TRANSFERASE"/>
    <property type="match status" value="1"/>
</dbReference>
<dbReference type="SMART" id="SM00184">
    <property type="entry name" value="RING"/>
    <property type="match status" value="1"/>
</dbReference>
<dbReference type="AlphaFoldDB" id="A0A5N6R775"/>
<evidence type="ECO:0000256" key="5">
    <source>
        <dbReference type="ARBA" id="ARBA00022679"/>
    </source>
</evidence>
<feature type="transmembrane region" description="Helical" evidence="15">
    <location>
        <begin position="54"/>
        <end position="77"/>
    </location>
</feature>
<dbReference type="InterPro" id="IPR013083">
    <property type="entry name" value="Znf_RING/FYVE/PHD"/>
</dbReference>
<dbReference type="GO" id="GO:0061630">
    <property type="term" value="F:ubiquitin protein ligase activity"/>
    <property type="evidence" value="ECO:0007669"/>
    <property type="project" value="UniProtKB-EC"/>
</dbReference>